<dbReference type="Proteomes" id="UP000839536">
    <property type="component" value="Unassembled WGS sequence"/>
</dbReference>
<evidence type="ECO:0000313" key="3">
    <source>
        <dbReference type="EMBL" id="RXL27358.1"/>
    </source>
</evidence>
<dbReference type="AlphaFoldDB" id="A0A232RPL9"/>
<dbReference type="EMBL" id="AAGBOZ010000001">
    <property type="protein sequence ID" value="EBM1204034.1"/>
    <property type="molecule type" value="Genomic_DNA"/>
</dbReference>
<reference evidence="1" key="1">
    <citation type="submission" date="2018-07" db="EMBL/GenBank/DDBJ databases">
        <authorList>
            <consortium name="PulseNet: The National Subtyping Network for Foodborne Disease Surveillance"/>
            <person name="Tarr C.L."/>
            <person name="Trees E."/>
            <person name="Katz L.S."/>
            <person name="Carleton-Romer H.A."/>
            <person name="Stroika S."/>
            <person name="Kucerova Z."/>
            <person name="Roache K.F."/>
            <person name="Sabol A.L."/>
            <person name="Besser J."/>
            <person name="Gerner-Smidt P."/>
        </authorList>
    </citation>
    <scope>NUCLEOTIDE SEQUENCE [LARGE SCALE GENOMIC DNA]</scope>
    <source>
        <strain evidence="1">PNUSAS046051</strain>
    </source>
</reference>
<protein>
    <submittedName>
        <fullName evidence="1">Uncharacterized protein</fullName>
    </submittedName>
</protein>
<comment type="caution">
    <text evidence="1">The sequence shown here is derived from an EMBL/GenBank/DDBJ whole genome shotgun (WGS) entry which is preliminary data.</text>
</comment>
<evidence type="ECO:0000313" key="1">
    <source>
        <dbReference type="EMBL" id="EBM1204034.1"/>
    </source>
</evidence>
<reference evidence="3" key="3">
    <citation type="submission" date="2019-01" db="EMBL/GenBank/DDBJ databases">
        <title>Whole genome sequencing of Salmonella enterica.</title>
        <authorList>
            <person name="Cao G."/>
        </authorList>
    </citation>
    <scope>NUCLEOTIDE SEQUENCE [LARGE SCALE GENOMIC DNA]</scope>
    <source>
        <strain evidence="3">CFSAN074594</strain>
    </source>
</reference>
<dbReference type="EMBL" id="SDIQ01000001">
    <property type="protein sequence ID" value="RXL27358.1"/>
    <property type="molecule type" value="Genomic_DNA"/>
</dbReference>
<accession>A0A232RPL9</accession>
<organism evidence="1">
    <name type="scientific">Salmonella enterica</name>
    <name type="common">Salmonella choleraesuis</name>
    <dbReference type="NCBI Taxonomy" id="28901"/>
    <lineage>
        <taxon>Bacteria</taxon>
        <taxon>Pseudomonadati</taxon>
        <taxon>Pseudomonadota</taxon>
        <taxon>Gammaproteobacteria</taxon>
        <taxon>Enterobacterales</taxon>
        <taxon>Enterobacteriaceae</taxon>
        <taxon>Salmonella</taxon>
    </lineage>
</organism>
<dbReference type="Proteomes" id="UP000839921">
    <property type="component" value="Unassembled WGS sequence"/>
</dbReference>
<dbReference type="Proteomes" id="UP000885256">
    <property type="component" value="Unassembled WGS sequence"/>
</dbReference>
<proteinExistence type="predicted"/>
<gene>
    <name evidence="2" type="ORF">A7D45_04750</name>
    <name evidence="1" type="ORF">DT651_00550</name>
    <name evidence="3" type="ORF">EKD96_00545</name>
</gene>
<reference evidence="2" key="2">
    <citation type="submission" date="2018-08" db="EMBL/GenBank/DDBJ databases">
        <title>Whole genome sequencing of Salmonella enterica serotype newport.</title>
        <authorList>
            <person name="Bell R."/>
        </authorList>
    </citation>
    <scope>NUCLEOTIDE SEQUENCE [LARGE SCALE GENOMIC DNA]</scope>
    <source>
        <strain evidence="2">CFSAN048053</strain>
    </source>
</reference>
<evidence type="ECO:0000313" key="2">
    <source>
        <dbReference type="EMBL" id="RIP31668.1"/>
    </source>
</evidence>
<dbReference type="EMBL" id="QWJL01000002">
    <property type="protein sequence ID" value="RIP31668.1"/>
    <property type="molecule type" value="Genomic_DNA"/>
</dbReference>
<sequence length="83" mass="10075">MKTTFQSITGHFIGNFSVKFKAQFLKFKYKPKVNALKNRYASHFFTLFVCKETFNKILTKIFHTFNFHLQQIIYTTFLLFFRM</sequence>
<name>A0A232RPL9_SALER</name>